<feature type="region of interest" description="Disordered" evidence="4">
    <location>
        <begin position="19"/>
        <end position="64"/>
    </location>
</feature>
<proteinExistence type="inferred from homology"/>
<feature type="domain" description="Smr" evidence="5">
    <location>
        <begin position="584"/>
        <end position="669"/>
    </location>
</feature>
<dbReference type="PROSITE" id="PS51375">
    <property type="entry name" value="PPR"/>
    <property type="match status" value="8"/>
</dbReference>
<accession>A0A8J6C0E1</accession>
<protein>
    <recommendedName>
        <fullName evidence="5">Smr domain-containing protein</fullName>
    </recommendedName>
</protein>
<feature type="repeat" description="PPR" evidence="3">
    <location>
        <begin position="402"/>
        <end position="436"/>
    </location>
</feature>
<dbReference type="Pfam" id="PF17177">
    <property type="entry name" value="PPR_long"/>
    <property type="match status" value="1"/>
</dbReference>
<evidence type="ECO:0000313" key="6">
    <source>
        <dbReference type="EMBL" id="KAG8095983.1"/>
    </source>
</evidence>
<gene>
    <name evidence="6" type="ORF">GUJ93_ZPchr0013g36014</name>
</gene>
<dbReference type="SMART" id="SM00463">
    <property type="entry name" value="SMR"/>
    <property type="match status" value="1"/>
</dbReference>
<keyword evidence="2" id="KW-0677">Repeat</keyword>
<dbReference type="PANTHER" id="PTHR47447">
    <property type="entry name" value="OS03G0856100 PROTEIN"/>
    <property type="match status" value="1"/>
</dbReference>
<dbReference type="FunFam" id="1.25.40.10:FF:001363">
    <property type="entry name" value="Pentatricopeptide repeat-containing protein ATP4 homolog, chloroplastic"/>
    <property type="match status" value="1"/>
</dbReference>
<reference evidence="6" key="2">
    <citation type="submission" date="2021-02" db="EMBL/GenBank/DDBJ databases">
        <authorList>
            <person name="Kimball J.A."/>
            <person name="Haas M.W."/>
            <person name="Macchietto M."/>
            <person name="Kono T."/>
            <person name="Duquette J."/>
            <person name="Shao M."/>
        </authorList>
    </citation>
    <scope>NUCLEOTIDE SEQUENCE</scope>
    <source>
        <tissue evidence="6">Fresh leaf tissue</tissue>
    </source>
</reference>
<name>A0A8J6C0E1_ZIZPA</name>
<feature type="repeat" description="PPR" evidence="3">
    <location>
        <begin position="259"/>
        <end position="293"/>
    </location>
</feature>
<keyword evidence="7" id="KW-1185">Reference proteome</keyword>
<sequence length="683" mass="74333">MASPSSLLSWPHLPISLSFQPKNPSSSASSLATARVSVQDPPPQEPLPPSDAKPSPKKSSNTSYLWVNPNSLRAAGLARARAGSSRRARLAAAVAALSACQPEEALVTAALEAAFLDPPSEQDAVIVLNTAAAKPATSVLALRWFLRNAEVRKEVILYNVVLKALRKRRRWGDTEALWDEMLREGVRPDNATFSTVISCARACALPNKAVEWFQKMTDFGCSPDMLTYSVVIDAYGRAGDAEMALRLYDRARGEELPLDSVICATVIKVHSNSGNFDGALNVFEEMKATGVKPNLVVYNTVLDAMGRAMRPWVVKTIHGELVSQKMLPNRATYSCLLQAYTRARYGEDAMAVYRIMKDEVMDIDVVLYNMLMSMCADIGYVDEAEEIFRDMKASIAARSKPDSWSYSSMVTLYSGTGNVLGAEGILNEMVDAGFKPNIFILTSLIRCYGKAGRTDDVVRSFTMLEDLGIVPDDRFCGCLLTVAAGTPAEELDKVIDCIGKSNAQLGSVVKLLVDRTAPGEHLREAAGGLLGSVRGVVKIPYCNCLMDLAVNLNQMEKACALLDVALQLGIYTNVQTRTKTQWSLHLRGLSVGAALTTLHVWTSDLYRAVQAGEELPPLLGIHTGQGKNTYSSDRGLAAVFESHLKELDAPFHEAPDKAGWFMTTSVAAMHWLDTRKSAELVAV</sequence>
<evidence type="ECO:0000256" key="2">
    <source>
        <dbReference type="ARBA" id="ARBA00022737"/>
    </source>
</evidence>
<dbReference type="InterPro" id="IPR002885">
    <property type="entry name" value="PPR_rpt"/>
</dbReference>
<comment type="similarity">
    <text evidence="1">Belongs to the PPR family. P subfamily.</text>
</comment>
<feature type="repeat" description="PPR" evidence="3">
    <location>
        <begin position="154"/>
        <end position="188"/>
    </location>
</feature>
<evidence type="ECO:0000259" key="5">
    <source>
        <dbReference type="PROSITE" id="PS50828"/>
    </source>
</evidence>
<feature type="repeat" description="PPR" evidence="3">
    <location>
        <begin position="364"/>
        <end position="394"/>
    </location>
</feature>
<dbReference type="GO" id="GO:0003729">
    <property type="term" value="F:mRNA binding"/>
    <property type="evidence" value="ECO:0007669"/>
    <property type="project" value="TreeGrafter"/>
</dbReference>
<dbReference type="OrthoDB" id="185373at2759"/>
<evidence type="ECO:0000313" key="7">
    <source>
        <dbReference type="Proteomes" id="UP000729402"/>
    </source>
</evidence>
<dbReference type="GO" id="GO:0009570">
    <property type="term" value="C:chloroplast stroma"/>
    <property type="evidence" value="ECO:0007669"/>
    <property type="project" value="TreeGrafter"/>
</dbReference>
<dbReference type="Pfam" id="PF01535">
    <property type="entry name" value="PPR"/>
    <property type="match status" value="1"/>
</dbReference>
<dbReference type="GO" id="GO:0042134">
    <property type="term" value="F:rRNA primary transcript binding"/>
    <property type="evidence" value="ECO:0007669"/>
    <property type="project" value="TreeGrafter"/>
</dbReference>
<dbReference type="PROSITE" id="PS50828">
    <property type="entry name" value="SMR"/>
    <property type="match status" value="1"/>
</dbReference>
<dbReference type="InterPro" id="IPR002625">
    <property type="entry name" value="Smr_dom"/>
</dbReference>
<dbReference type="AlphaFoldDB" id="A0A8J6C0E1"/>
<dbReference type="PANTHER" id="PTHR47447:SF12">
    <property type="entry name" value="PENTATRICOPEPTIDE REPEAT-CONTAINING PROTEIN ATP4 HOMOLOG, CHLOROPLASTIC"/>
    <property type="match status" value="1"/>
</dbReference>
<feature type="compositionally biased region" description="Polar residues" evidence="4">
    <location>
        <begin position="19"/>
        <end position="32"/>
    </location>
</feature>
<evidence type="ECO:0000256" key="1">
    <source>
        <dbReference type="ARBA" id="ARBA00007626"/>
    </source>
</evidence>
<dbReference type="InterPro" id="IPR033443">
    <property type="entry name" value="PROP1-like_PPR_dom"/>
</dbReference>
<comment type="caution">
    <text evidence="6">The sequence shown here is derived from an EMBL/GenBank/DDBJ whole genome shotgun (WGS) entry which is preliminary data.</text>
</comment>
<feature type="repeat" description="PPR" evidence="3">
    <location>
        <begin position="189"/>
        <end position="223"/>
    </location>
</feature>
<feature type="repeat" description="PPR" evidence="3">
    <location>
        <begin position="224"/>
        <end position="258"/>
    </location>
</feature>
<dbReference type="Proteomes" id="UP000729402">
    <property type="component" value="Unassembled WGS sequence"/>
</dbReference>
<feature type="compositionally biased region" description="Pro residues" evidence="4">
    <location>
        <begin position="40"/>
        <end position="51"/>
    </location>
</feature>
<feature type="repeat" description="PPR" evidence="3">
    <location>
        <begin position="437"/>
        <end position="471"/>
    </location>
</feature>
<evidence type="ECO:0000256" key="4">
    <source>
        <dbReference type="SAM" id="MobiDB-lite"/>
    </source>
</evidence>
<reference evidence="6" key="1">
    <citation type="journal article" date="2021" name="bioRxiv">
        <title>Whole Genome Assembly and Annotation of Northern Wild Rice, Zizania palustris L., Supports a Whole Genome Duplication in the Zizania Genus.</title>
        <authorList>
            <person name="Haas M."/>
            <person name="Kono T."/>
            <person name="Macchietto M."/>
            <person name="Millas R."/>
            <person name="McGilp L."/>
            <person name="Shao M."/>
            <person name="Duquette J."/>
            <person name="Hirsch C.N."/>
            <person name="Kimball J."/>
        </authorList>
    </citation>
    <scope>NUCLEOTIDE SEQUENCE</scope>
    <source>
        <tissue evidence="6">Fresh leaf tissue</tissue>
    </source>
</reference>
<dbReference type="GO" id="GO:0045727">
    <property type="term" value="P:positive regulation of translation"/>
    <property type="evidence" value="ECO:0007669"/>
    <property type="project" value="TreeGrafter"/>
</dbReference>
<dbReference type="EMBL" id="JAAALK010000079">
    <property type="protein sequence ID" value="KAG8095983.1"/>
    <property type="molecule type" value="Genomic_DNA"/>
</dbReference>
<feature type="repeat" description="PPR" evidence="3">
    <location>
        <begin position="329"/>
        <end position="359"/>
    </location>
</feature>
<dbReference type="NCBIfam" id="TIGR00756">
    <property type="entry name" value="PPR"/>
    <property type="match status" value="8"/>
</dbReference>
<evidence type="ECO:0000256" key="3">
    <source>
        <dbReference type="PROSITE-ProRule" id="PRU00708"/>
    </source>
</evidence>
<dbReference type="FunFam" id="1.25.40.10:FF:000509">
    <property type="entry name" value="Pentatricopeptide repeat-containing protein At4g16390, chloroplastic"/>
    <property type="match status" value="1"/>
</dbReference>
<organism evidence="6 7">
    <name type="scientific">Zizania palustris</name>
    <name type="common">Northern wild rice</name>
    <dbReference type="NCBI Taxonomy" id="103762"/>
    <lineage>
        <taxon>Eukaryota</taxon>
        <taxon>Viridiplantae</taxon>
        <taxon>Streptophyta</taxon>
        <taxon>Embryophyta</taxon>
        <taxon>Tracheophyta</taxon>
        <taxon>Spermatophyta</taxon>
        <taxon>Magnoliopsida</taxon>
        <taxon>Liliopsida</taxon>
        <taxon>Poales</taxon>
        <taxon>Poaceae</taxon>
        <taxon>BOP clade</taxon>
        <taxon>Oryzoideae</taxon>
        <taxon>Oryzeae</taxon>
        <taxon>Zizaniinae</taxon>
        <taxon>Zizania</taxon>
    </lineage>
</organism>
<dbReference type="Pfam" id="PF13041">
    <property type="entry name" value="PPR_2"/>
    <property type="match status" value="2"/>
</dbReference>